<evidence type="ECO:0000256" key="1">
    <source>
        <dbReference type="ARBA" id="ARBA00001946"/>
    </source>
</evidence>
<dbReference type="PROSITE" id="PS50110">
    <property type="entry name" value="RESPONSE_REGULATORY"/>
    <property type="match status" value="1"/>
</dbReference>
<dbReference type="GO" id="GO:0052621">
    <property type="term" value="F:diguanylate cyclase activity"/>
    <property type="evidence" value="ECO:0007669"/>
    <property type="project" value="UniProtKB-EC"/>
</dbReference>
<dbReference type="InParanoid" id="W0DSZ9"/>
<dbReference type="InterPro" id="IPR001789">
    <property type="entry name" value="Sig_transdc_resp-reg_receiver"/>
</dbReference>
<gene>
    <name evidence="7" type="ORF">THIAE_08040</name>
</gene>
<dbReference type="STRING" id="717772.THIAE_08040"/>
<dbReference type="InterPro" id="IPR011006">
    <property type="entry name" value="CheY-like_superfamily"/>
</dbReference>
<evidence type="ECO:0000313" key="7">
    <source>
        <dbReference type="EMBL" id="AHF01715.1"/>
    </source>
</evidence>
<dbReference type="GO" id="GO:1902201">
    <property type="term" value="P:negative regulation of bacterial-type flagellum-dependent cell motility"/>
    <property type="evidence" value="ECO:0007669"/>
    <property type="project" value="TreeGrafter"/>
</dbReference>
<proteinExistence type="predicted"/>
<keyword evidence="4" id="KW-0597">Phosphoprotein</keyword>
<dbReference type="Pfam" id="PF00072">
    <property type="entry name" value="Response_reg"/>
    <property type="match status" value="1"/>
</dbReference>
<dbReference type="InterPro" id="IPR050469">
    <property type="entry name" value="Diguanylate_Cyclase"/>
</dbReference>
<feature type="domain" description="GGDEF" evidence="6">
    <location>
        <begin position="167"/>
        <end position="302"/>
    </location>
</feature>
<evidence type="ECO:0000259" key="5">
    <source>
        <dbReference type="PROSITE" id="PS50110"/>
    </source>
</evidence>
<organism evidence="7 8">
    <name type="scientific">Thiomicrospira aerophila AL3</name>
    <dbReference type="NCBI Taxonomy" id="717772"/>
    <lineage>
        <taxon>Bacteria</taxon>
        <taxon>Pseudomonadati</taxon>
        <taxon>Pseudomonadota</taxon>
        <taxon>Gammaproteobacteria</taxon>
        <taxon>Thiotrichales</taxon>
        <taxon>Piscirickettsiaceae</taxon>
        <taxon>Thiomicrospira</taxon>
    </lineage>
</organism>
<feature type="modified residue" description="4-aspartylphosphate" evidence="4">
    <location>
        <position position="57"/>
    </location>
</feature>
<evidence type="ECO:0000256" key="4">
    <source>
        <dbReference type="PROSITE-ProRule" id="PRU00169"/>
    </source>
</evidence>
<reference evidence="7 8" key="1">
    <citation type="submission" date="2013-12" db="EMBL/GenBank/DDBJ databases">
        <authorList>
            <consortium name="DOE Joint Genome Institute"/>
            <person name="Kappler U."/>
            <person name="Huntemann M."/>
            <person name="Han J."/>
            <person name="Chen A."/>
            <person name="Kyrpides N."/>
            <person name="Mavromatis K."/>
            <person name="Markowitz V."/>
            <person name="Palaniappan K."/>
            <person name="Ivanova N."/>
            <person name="Schaumberg A."/>
            <person name="Pati A."/>
            <person name="Liolios K."/>
            <person name="Nordberg H.P."/>
            <person name="Cantor M.N."/>
            <person name="Hua S.X."/>
            <person name="Woyke T."/>
        </authorList>
    </citation>
    <scope>NUCLEOTIDE SEQUENCE [LARGE SCALE GENOMIC DNA]</scope>
    <source>
        <strain evidence="8">AL2</strain>
    </source>
</reference>
<dbReference type="InterPro" id="IPR043128">
    <property type="entry name" value="Rev_trsase/Diguanyl_cyclase"/>
</dbReference>
<dbReference type="GO" id="GO:0005886">
    <property type="term" value="C:plasma membrane"/>
    <property type="evidence" value="ECO:0007669"/>
    <property type="project" value="TreeGrafter"/>
</dbReference>
<dbReference type="Gene3D" id="3.40.50.2300">
    <property type="match status" value="1"/>
</dbReference>
<accession>W0DSZ9</accession>
<dbReference type="SMART" id="SM00267">
    <property type="entry name" value="GGDEF"/>
    <property type="match status" value="1"/>
</dbReference>
<evidence type="ECO:0000313" key="8">
    <source>
        <dbReference type="Proteomes" id="UP000005380"/>
    </source>
</evidence>
<name>W0DSZ9_9GAMM</name>
<evidence type="ECO:0000256" key="3">
    <source>
        <dbReference type="ARBA" id="ARBA00034247"/>
    </source>
</evidence>
<protein>
    <recommendedName>
        <fullName evidence="2">diguanylate cyclase</fullName>
        <ecNumber evidence="2">2.7.7.65</ecNumber>
    </recommendedName>
</protein>
<dbReference type="HOGENOM" id="CLU_000445_11_28_6"/>
<dbReference type="KEGG" id="tao:THIAE_08040"/>
<dbReference type="FunCoup" id="W0DSZ9">
    <property type="interactions" value="39"/>
</dbReference>
<dbReference type="CDD" id="cd01949">
    <property type="entry name" value="GGDEF"/>
    <property type="match status" value="1"/>
</dbReference>
<feature type="domain" description="Response regulatory" evidence="5">
    <location>
        <begin position="8"/>
        <end position="124"/>
    </location>
</feature>
<dbReference type="GO" id="GO:0000160">
    <property type="term" value="P:phosphorelay signal transduction system"/>
    <property type="evidence" value="ECO:0007669"/>
    <property type="project" value="InterPro"/>
</dbReference>
<dbReference type="NCBIfam" id="TIGR00254">
    <property type="entry name" value="GGDEF"/>
    <property type="match status" value="1"/>
</dbReference>
<dbReference type="SUPFAM" id="SSF55073">
    <property type="entry name" value="Nucleotide cyclase"/>
    <property type="match status" value="1"/>
</dbReference>
<dbReference type="EMBL" id="CP007030">
    <property type="protein sequence ID" value="AHF01715.1"/>
    <property type="molecule type" value="Genomic_DNA"/>
</dbReference>
<evidence type="ECO:0000259" key="6">
    <source>
        <dbReference type="PROSITE" id="PS50887"/>
    </source>
</evidence>
<dbReference type="PANTHER" id="PTHR45138:SF9">
    <property type="entry name" value="DIGUANYLATE CYCLASE DGCM-RELATED"/>
    <property type="match status" value="1"/>
</dbReference>
<comment type="catalytic activity">
    <reaction evidence="3">
        <text>2 GTP = 3',3'-c-di-GMP + 2 diphosphate</text>
        <dbReference type="Rhea" id="RHEA:24898"/>
        <dbReference type="ChEBI" id="CHEBI:33019"/>
        <dbReference type="ChEBI" id="CHEBI:37565"/>
        <dbReference type="ChEBI" id="CHEBI:58805"/>
        <dbReference type="EC" id="2.7.7.65"/>
    </reaction>
</comment>
<dbReference type="FunFam" id="3.30.70.270:FF:000001">
    <property type="entry name" value="Diguanylate cyclase domain protein"/>
    <property type="match status" value="1"/>
</dbReference>
<evidence type="ECO:0000256" key="2">
    <source>
        <dbReference type="ARBA" id="ARBA00012528"/>
    </source>
</evidence>
<dbReference type="InterPro" id="IPR029787">
    <property type="entry name" value="Nucleotide_cyclase"/>
</dbReference>
<dbReference type="SUPFAM" id="SSF52172">
    <property type="entry name" value="CheY-like"/>
    <property type="match status" value="1"/>
</dbReference>
<dbReference type="AlphaFoldDB" id="W0DSZ9"/>
<comment type="cofactor">
    <cofactor evidence="1">
        <name>Mg(2+)</name>
        <dbReference type="ChEBI" id="CHEBI:18420"/>
    </cofactor>
</comment>
<dbReference type="Gene3D" id="3.30.70.270">
    <property type="match status" value="1"/>
</dbReference>
<dbReference type="Pfam" id="PF00990">
    <property type="entry name" value="GGDEF"/>
    <property type="match status" value="1"/>
</dbReference>
<dbReference type="GO" id="GO:0043709">
    <property type="term" value="P:cell adhesion involved in single-species biofilm formation"/>
    <property type="evidence" value="ECO:0007669"/>
    <property type="project" value="TreeGrafter"/>
</dbReference>
<dbReference type="SMART" id="SM00448">
    <property type="entry name" value="REC"/>
    <property type="match status" value="1"/>
</dbReference>
<dbReference type="InterPro" id="IPR000160">
    <property type="entry name" value="GGDEF_dom"/>
</dbReference>
<sequence>MFDENKPSVLIVDDEPTNAKILANGLKDDYQIMIVNSGKKALEFVKANPKLDIILLDIMMPDVDGYEVCSRLKSDEATAAIPIVFVSALNQATDEEKGLNLGAVDYISKPFHLAIVKARVKNHISLKRKNDLLAEMSHLDVLTHIANRRQFDETLVRESLRLMRSSAPLSLIMLDIDFFKQFNDFYGHGLGDLCLEKVAKAFNSVIKRPGDLLARYGGEEFAVILPETDKAGAEVVAQGLIESVAALQIKHERSEVASYVTVSAGVSSDTIESVDEALELLKRADVALYQAKKQGKNRFVTI</sequence>
<dbReference type="OrthoDB" id="9812260at2"/>
<dbReference type="PROSITE" id="PS50887">
    <property type="entry name" value="GGDEF"/>
    <property type="match status" value="1"/>
</dbReference>
<dbReference type="eggNOG" id="COG3706">
    <property type="taxonomic scope" value="Bacteria"/>
</dbReference>
<dbReference type="PANTHER" id="PTHR45138">
    <property type="entry name" value="REGULATORY COMPONENTS OF SENSORY TRANSDUCTION SYSTEM"/>
    <property type="match status" value="1"/>
</dbReference>
<keyword evidence="8" id="KW-1185">Reference proteome</keyword>
<dbReference type="Proteomes" id="UP000005380">
    <property type="component" value="Chromosome"/>
</dbReference>
<dbReference type="RefSeq" id="WP_006460695.1">
    <property type="nucleotide sequence ID" value="NZ_CP007030.1"/>
</dbReference>
<dbReference type="EC" id="2.7.7.65" evidence="2"/>